<sequence length="220" mass="24424">MPALPPEHHQIDHRTIKLLVGVIAITLSWLTSAFANNTLTSISAAYFESGWSQVIFIGFLFAISALMLAYNGYSKLEMVLCKVAALCGIVIAMFPCRCVDREEIIKGVHGGAAIVLFLILAYLCWGFFRRARAKHHKRANVRSWIYAVCGIAMLVSIGALAIETFTQGGMTQHVHSRFVFYGEALGLVAFGVSWLTASRTLPFLTTEDERFSLVRRHNPD</sequence>
<evidence type="ECO:0008006" key="4">
    <source>
        <dbReference type="Google" id="ProtNLM"/>
    </source>
</evidence>
<feature type="transmembrane region" description="Helical" evidence="1">
    <location>
        <begin position="144"/>
        <end position="166"/>
    </location>
</feature>
<evidence type="ECO:0000313" key="3">
    <source>
        <dbReference type="Proteomes" id="UP001303946"/>
    </source>
</evidence>
<keyword evidence="1" id="KW-0472">Membrane</keyword>
<accession>A0ABZ0CX21</accession>
<feature type="transmembrane region" description="Helical" evidence="1">
    <location>
        <begin position="51"/>
        <end position="69"/>
    </location>
</feature>
<feature type="transmembrane region" description="Helical" evidence="1">
    <location>
        <begin position="178"/>
        <end position="197"/>
    </location>
</feature>
<dbReference type="RefSeq" id="WP_316702468.1">
    <property type="nucleotide sequence ID" value="NZ_CP136336.1"/>
</dbReference>
<feature type="transmembrane region" description="Helical" evidence="1">
    <location>
        <begin position="107"/>
        <end position="128"/>
    </location>
</feature>
<evidence type="ECO:0000313" key="2">
    <source>
        <dbReference type="EMBL" id="WOB09519.1"/>
    </source>
</evidence>
<reference evidence="2 3" key="1">
    <citation type="submission" date="2023-10" db="EMBL/GenBank/DDBJ databases">
        <title>Bacteria for the degradation of biodegradable plastic PBAT(Polybutylene adipate terephthalate).</title>
        <authorList>
            <person name="Weon H.-Y."/>
            <person name="Yeon J."/>
        </authorList>
    </citation>
    <scope>NUCLEOTIDE SEQUENCE [LARGE SCALE GENOMIC DNA]</scope>
    <source>
        <strain evidence="2 3">SBD 7-3</strain>
    </source>
</reference>
<keyword evidence="3" id="KW-1185">Reference proteome</keyword>
<dbReference type="EMBL" id="CP136336">
    <property type="protein sequence ID" value="WOB09519.1"/>
    <property type="molecule type" value="Genomic_DNA"/>
</dbReference>
<keyword evidence="1" id="KW-1133">Transmembrane helix</keyword>
<keyword evidence="1" id="KW-0812">Transmembrane</keyword>
<evidence type="ECO:0000256" key="1">
    <source>
        <dbReference type="SAM" id="Phobius"/>
    </source>
</evidence>
<name>A0ABZ0CX21_9BURK</name>
<feature type="transmembrane region" description="Helical" evidence="1">
    <location>
        <begin position="76"/>
        <end position="95"/>
    </location>
</feature>
<gene>
    <name evidence="2" type="ORF">RXV79_05520</name>
</gene>
<dbReference type="Proteomes" id="UP001303946">
    <property type="component" value="Chromosome"/>
</dbReference>
<proteinExistence type="predicted"/>
<organism evidence="2 3">
    <name type="scientific">Piscinibacter gummiphilus</name>
    <dbReference type="NCBI Taxonomy" id="946333"/>
    <lineage>
        <taxon>Bacteria</taxon>
        <taxon>Pseudomonadati</taxon>
        <taxon>Pseudomonadota</taxon>
        <taxon>Betaproteobacteria</taxon>
        <taxon>Burkholderiales</taxon>
        <taxon>Sphaerotilaceae</taxon>
        <taxon>Piscinibacter</taxon>
    </lineage>
</organism>
<feature type="transmembrane region" description="Helical" evidence="1">
    <location>
        <begin position="18"/>
        <end position="39"/>
    </location>
</feature>
<protein>
    <recommendedName>
        <fullName evidence="4">DUF998 domain-containing protein</fullName>
    </recommendedName>
</protein>